<dbReference type="Proteomes" id="UP001596139">
    <property type="component" value="Unassembled WGS sequence"/>
</dbReference>
<dbReference type="InterPro" id="IPR013785">
    <property type="entry name" value="Aldolase_TIM"/>
</dbReference>
<dbReference type="GO" id="GO:0003849">
    <property type="term" value="F:3-deoxy-7-phosphoheptulonate synthase activity"/>
    <property type="evidence" value="ECO:0007669"/>
    <property type="project" value="UniProtKB-EC"/>
</dbReference>
<keyword evidence="2 3" id="KW-0808">Transferase</keyword>
<dbReference type="Pfam" id="PF01474">
    <property type="entry name" value="DAHP_synth_2"/>
    <property type="match status" value="2"/>
</dbReference>
<comment type="similarity">
    <text evidence="1 3">Belongs to the class-II DAHP synthase family.</text>
</comment>
<evidence type="ECO:0000256" key="2">
    <source>
        <dbReference type="ARBA" id="ARBA00022679"/>
    </source>
</evidence>
<accession>A0ABW1MH18</accession>
<keyword evidence="3" id="KW-0057">Aromatic amino acid biosynthesis</keyword>
<keyword evidence="3" id="KW-0028">Amino-acid biosynthesis</keyword>
<evidence type="ECO:0000313" key="4">
    <source>
        <dbReference type="EMBL" id="MFC6063111.1"/>
    </source>
</evidence>
<dbReference type="EMBL" id="JBHSPX010000004">
    <property type="protein sequence ID" value="MFC6063111.1"/>
    <property type="molecule type" value="Genomic_DNA"/>
</dbReference>
<comment type="catalytic activity">
    <reaction evidence="3">
        <text>D-erythrose 4-phosphate + phosphoenolpyruvate + H2O = 7-phospho-2-dehydro-3-deoxy-D-arabino-heptonate + phosphate</text>
        <dbReference type="Rhea" id="RHEA:14717"/>
        <dbReference type="ChEBI" id="CHEBI:15377"/>
        <dbReference type="ChEBI" id="CHEBI:16897"/>
        <dbReference type="ChEBI" id="CHEBI:43474"/>
        <dbReference type="ChEBI" id="CHEBI:58394"/>
        <dbReference type="ChEBI" id="CHEBI:58702"/>
        <dbReference type="EC" id="2.5.1.54"/>
    </reaction>
</comment>
<proteinExistence type="inferred from homology"/>
<dbReference type="InterPro" id="IPR002480">
    <property type="entry name" value="DAHP_synth_2"/>
</dbReference>
<reference evidence="5" key="1">
    <citation type="journal article" date="2019" name="Int. J. Syst. Evol. Microbiol.">
        <title>The Global Catalogue of Microorganisms (GCM) 10K type strain sequencing project: providing services to taxonomists for standard genome sequencing and annotation.</title>
        <authorList>
            <consortium name="The Broad Institute Genomics Platform"/>
            <consortium name="The Broad Institute Genome Sequencing Center for Infectious Disease"/>
            <person name="Wu L."/>
            <person name="Ma J."/>
        </authorList>
    </citation>
    <scope>NUCLEOTIDE SEQUENCE [LARGE SCALE GENOMIC DNA]</scope>
    <source>
        <strain evidence="5">CGMCC 1.15180</strain>
    </source>
</reference>
<organism evidence="4 5">
    <name type="scientific">Streptomyces ochraceiscleroticus</name>
    <dbReference type="NCBI Taxonomy" id="47761"/>
    <lineage>
        <taxon>Bacteria</taxon>
        <taxon>Bacillati</taxon>
        <taxon>Actinomycetota</taxon>
        <taxon>Actinomycetes</taxon>
        <taxon>Kitasatosporales</taxon>
        <taxon>Streptomycetaceae</taxon>
        <taxon>Streptomyces</taxon>
    </lineage>
</organism>
<evidence type="ECO:0000256" key="3">
    <source>
        <dbReference type="RuleBase" id="RU363071"/>
    </source>
</evidence>
<comment type="caution">
    <text evidence="4">The sequence shown here is derived from an EMBL/GenBank/DDBJ whole genome shotgun (WGS) entry which is preliminary data.</text>
</comment>
<dbReference type="PANTHER" id="PTHR21337:SF0">
    <property type="entry name" value="PHOSPHO-2-DEHYDRO-3-DEOXYHEPTONATE ALDOLASE"/>
    <property type="match status" value="1"/>
</dbReference>
<name>A0ABW1MH18_9ACTN</name>
<evidence type="ECO:0000256" key="1">
    <source>
        <dbReference type="ARBA" id="ARBA00008911"/>
    </source>
</evidence>
<dbReference type="RefSeq" id="WP_031053468.1">
    <property type="nucleotide sequence ID" value="NZ_JBHSPX010000004.1"/>
</dbReference>
<gene>
    <name evidence="4" type="ORF">ACFP4F_11170</name>
</gene>
<dbReference type="PANTHER" id="PTHR21337">
    <property type="entry name" value="PHOSPHO-2-DEHYDRO-3-DEOXYHEPTONATE ALDOLASE 1, 2"/>
    <property type="match status" value="1"/>
</dbReference>
<dbReference type="Gene3D" id="3.20.20.70">
    <property type="entry name" value="Aldolase class I"/>
    <property type="match status" value="1"/>
</dbReference>
<sequence length="392" mass="42263">MPTIPTASGIRRAPQQPQWLLPEAVAVVRSVLAARAGLVTEEECQDLTASLGQAGRGEAVILQGGDCAERFADAAPSVVSAKTDQLLALAAAIRYTGGLPTHPVGRLAGQYAKPRSSERERLADGRSIPVYRGDAVNSAACREAARTADPARLLLAHDAAAAVLDTVRRSWTDDPSQPRVRCSHEALLLDYEEPLIRAGRRGPYGSSGHFLWIGDRTRSPYGAHVRLAATLTNPIGVKLGPDVAPSEAADLSRRLNPHGVAGRLTFIVRLGAAHVDDLLPGLVSEVTRRGAPVLWLCDPMHGNTVPGPGGRKTRLIRDIAQEVTAFVRILRRSGQHPGGLHLEMTPEDVDECVDDEREPAGGRWPRSYRSACDPRLNPEQARHIVHTFSKHL</sequence>
<protein>
    <recommendedName>
        <fullName evidence="3">Phospho-2-dehydro-3-deoxyheptonate aldolase</fullName>
        <ecNumber evidence="3">2.5.1.54</ecNumber>
    </recommendedName>
</protein>
<keyword evidence="5" id="KW-1185">Reference proteome</keyword>
<dbReference type="EC" id="2.5.1.54" evidence="3"/>
<dbReference type="SUPFAM" id="SSF51569">
    <property type="entry name" value="Aldolase"/>
    <property type="match status" value="1"/>
</dbReference>
<comment type="pathway">
    <text evidence="3">Metabolic intermediate biosynthesis; chorismate biosynthesis; chorismate from D-erythrose 4-phosphate and phosphoenolpyruvate: step 1/7.</text>
</comment>
<evidence type="ECO:0000313" key="5">
    <source>
        <dbReference type="Proteomes" id="UP001596139"/>
    </source>
</evidence>